<dbReference type="InterPro" id="IPR049509">
    <property type="entry name" value="DyP_N"/>
</dbReference>
<evidence type="ECO:0000259" key="8">
    <source>
        <dbReference type="Pfam" id="PF21105"/>
    </source>
</evidence>
<evidence type="ECO:0000256" key="3">
    <source>
        <dbReference type="ARBA" id="ARBA00022723"/>
    </source>
</evidence>
<dbReference type="Proteomes" id="UP001612741">
    <property type="component" value="Unassembled WGS sequence"/>
</dbReference>
<accession>A0ABW7Z1K4</accession>
<dbReference type="GO" id="GO:0004601">
    <property type="term" value="F:peroxidase activity"/>
    <property type="evidence" value="ECO:0007669"/>
    <property type="project" value="UniProtKB-KW"/>
</dbReference>
<evidence type="ECO:0000256" key="4">
    <source>
        <dbReference type="ARBA" id="ARBA00023002"/>
    </source>
</evidence>
<dbReference type="InterPro" id="IPR011008">
    <property type="entry name" value="Dimeric_a/b-barrel"/>
</dbReference>
<feature type="region of interest" description="Disordered" evidence="7">
    <location>
        <begin position="270"/>
        <end position="300"/>
    </location>
</feature>
<evidence type="ECO:0000256" key="6">
    <source>
        <dbReference type="ARBA" id="ARBA00025737"/>
    </source>
</evidence>
<dbReference type="InterPro" id="IPR006314">
    <property type="entry name" value="Dyp_peroxidase"/>
</dbReference>
<feature type="domain" description="DyP dimeric alpha+beta barrel" evidence="8">
    <location>
        <begin position="13"/>
        <end position="133"/>
    </location>
</feature>
<dbReference type="RefSeq" id="WP_397087039.1">
    <property type="nucleotide sequence ID" value="NZ_JBITGY010000009.1"/>
</dbReference>
<organism evidence="9 10">
    <name type="scientific">Nonomuraea typhae</name>
    <dbReference type="NCBI Taxonomy" id="2603600"/>
    <lineage>
        <taxon>Bacteria</taxon>
        <taxon>Bacillati</taxon>
        <taxon>Actinomycetota</taxon>
        <taxon>Actinomycetes</taxon>
        <taxon>Streptosporangiales</taxon>
        <taxon>Streptosporangiaceae</taxon>
        <taxon>Nonomuraea</taxon>
    </lineage>
</organism>
<sequence>MSARPEPRLDLGDIQGTVLRPRPAVCQGVYLLYRIDDAAAARRALREVLPAVTSATHMDEPRPFTFNIVFTYTGLAALGVPEESLESFPQEFRYGMAARKDVLGDVGASDPAQWVDPMGTGQVHIGVVVIAREAGGLAEPLAIAAGLAGVSQLYRCDVYIPPGGREHFGFLEGIGGPYVLGSGIEALPGQDPVMPGEFILGYEDESGQVPAMPYPEILGRNGTFLAFRQVATDVAGFRRYVKEQARSPEDEELLAAKIVGRWRSGAPLALAPERDDPELGADPHRNNDFAYRDDDPDGRRVPRGAHIRRVNPRDSLTGSIVDAKIHRMVRRGALYGPLLPEGQIEDDGAERGLIFIFMGASLVRQFEFIHQAWINNGDFVELGDETDPLVSIHDGPATFTIPGKPVRRRLAGLPDFVTIRGGEYCFMPGLEALAWLAADRP</sequence>
<dbReference type="Pfam" id="PF21105">
    <property type="entry name" value="DyP_N"/>
    <property type="match status" value="1"/>
</dbReference>
<evidence type="ECO:0000256" key="2">
    <source>
        <dbReference type="ARBA" id="ARBA00022559"/>
    </source>
</evidence>
<reference evidence="9 10" key="1">
    <citation type="submission" date="2024-10" db="EMBL/GenBank/DDBJ databases">
        <title>The Natural Products Discovery Center: Release of the First 8490 Sequenced Strains for Exploring Actinobacteria Biosynthetic Diversity.</title>
        <authorList>
            <person name="Kalkreuter E."/>
            <person name="Kautsar S.A."/>
            <person name="Yang D."/>
            <person name="Bader C.D."/>
            <person name="Teijaro C.N."/>
            <person name="Fluegel L."/>
            <person name="Davis C.M."/>
            <person name="Simpson J.R."/>
            <person name="Lauterbach L."/>
            <person name="Steele A.D."/>
            <person name="Gui C."/>
            <person name="Meng S."/>
            <person name="Li G."/>
            <person name="Viehrig K."/>
            <person name="Ye F."/>
            <person name="Su P."/>
            <person name="Kiefer A.F."/>
            <person name="Nichols A."/>
            <person name="Cepeda A.J."/>
            <person name="Yan W."/>
            <person name="Fan B."/>
            <person name="Jiang Y."/>
            <person name="Adhikari A."/>
            <person name="Zheng C.-J."/>
            <person name="Schuster L."/>
            <person name="Cowan T.M."/>
            <person name="Smanski M.J."/>
            <person name="Chevrette M.G."/>
            <person name="De Carvalho L.P.S."/>
            <person name="Shen B."/>
        </authorList>
    </citation>
    <scope>NUCLEOTIDE SEQUENCE [LARGE SCALE GENOMIC DNA]</scope>
    <source>
        <strain evidence="9 10">NPDC050545</strain>
    </source>
</reference>
<gene>
    <name evidence="9" type="ORF">ACIBG2_32045</name>
</gene>
<keyword evidence="10" id="KW-1185">Reference proteome</keyword>
<protein>
    <submittedName>
        <fullName evidence="9">Dyp-type peroxidase</fullName>
    </submittedName>
</protein>
<keyword evidence="2 9" id="KW-0575">Peroxidase</keyword>
<keyword evidence="4" id="KW-0560">Oxidoreductase</keyword>
<dbReference type="SUPFAM" id="SSF54909">
    <property type="entry name" value="Dimeric alpha+beta barrel"/>
    <property type="match status" value="1"/>
</dbReference>
<keyword evidence="5" id="KW-0408">Iron</keyword>
<feature type="compositionally biased region" description="Basic and acidic residues" evidence="7">
    <location>
        <begin position="281"/>
        <end position="300"/>
    </location>
</feature>
<evidence type="ECO:0000256" key="1">
    <source>
        <dbReference type="ARBA" id="ARBA00001970"/>
    </source>
</evidence>
<name>A0ABW7Z1K4_9ACTN</name>
<evidence type="ECO:0000313" key="10">
    <source>
        <dbReference type="Proteomes" id="UP001612741"/>
    </source>
</evidence>
<comment type="caution">
    <text evidence="9">The sequence shown here is derived from an EMBL/GenBank/DDBJ whole genome shotgun (WGS) entry which is preliminary data.</text>
</comment>
<evidence type="ECO:0000256" key="5">
    <source>
        <dbReference type="ARBA" id="ARBA00023004"/>
    </source>
</evidence>
<dbReference type="PANTHER" id="PTHR30521:SF5">
    <property type="entry name" value="BLR4509 PROTEIN"/>
    <property type="match status" value="1"/>
</dbReference>
<evidence type="ECO:0000313" key="9">
    <source>
        <dbReference type="EMBL" id="MFI6502050.1"/>
    </source>
</evidence>
<evidence type="ECO:0000256" key="7">
    <source>
        <dbReference type="SAM" id="MobiDB-lite"/>
    </source>
</evidence>
<proteinExistence type="inferred from homology"/>
<comment type="similarity">
    <text evidence="6">Belongs to the DyP-type peroxidase family.</text>
</comment>
<comment type="cofactor">
    <cofactor evidence="1">
        <name>heme b</name>
        <dbReference type="ChEBI" id="CHEBI:60344"/>
    </cofactor>
</comment>
<dbReference type="EMBL" id="JBITGY010000009">
    <property type="protein sequence ID" value="MFI6502050.1"/>
    <property type="molecule type" value="Genomic_DNA"/>
</dbReference>
<dbReference type="PROSITE" id="PS51404">
    <property type="entry name" value="DYP_PEROXIDASE"/>
    <property type="match status" value="1"/>
</dbReference>
<dbReference type="PANTHER" id="PTHR30521">
    <property type="entry name" value="DEFERROCHELATASE/PEROXIDASE"/>
    <property type="match status" value="1"/>
</dbReference>
<keyword evidence="3" id="KW-0479">Metal-binding</keyword>